<reference evidence="2 3" key="1">
    <citation type="submission" date="2020-07" db="EMBL/GenBank/DDBJ databases">
        <title>Sequencing the genomes of 1000 actinobacteria strains.</title>
        <authorList>
            <person name="Klenk H.-P."/>
        </authorList>
    </citation>
    <scope>NUCLEOTIDE SEQUENCE [LARGE SCALE GENOMIC DNA]</scope>
    <source>
        <strain evidence="2 3">DSM 44121</strain>
    </source>
</reference>
<organism evidence="2 3">
    <name type="scientific">Promicromonospora sukumoe</name>
    <dbReference type="NCBI Taxonomy" id="88382"/>
    <lineage>
        <taxon>Bacteria</taxon>
        <taxon>Bacillati</taxon>
        <taxon>Actinomycetota</taxon>
        <taxon>Actinomycetes</taxon>
        <taxon>Micrococcales</taxon>
        <taxon>Promicromonosporaceae</taxon>
        <taxon>Promicromonospora</taxon>
    </lineage>
</organism>
<dbReference type="EMBL" id="JACGWV010000001">
    <property type="protein sequence ID" value="MBA8808384.1"/>
    <property type="molecule type" value="Genomic_DNA"/>
</dbReference>
<dbReference type="Proteomes" id="UP000540568">
    <property type="component" value="Unassembled WGS sequence"/>
</dbReference>
<name>A0A7W3J8Z7_9MICO</name>
<accession>A0A7W3J8Z7</accession>
<gene>
    <name evidence="2" type="ORF">FHX71_002326</name>
</gene>
<protein>
    <submittedName>
        <fullName evidence="2">Uncharacterized protein</fullName>
    </submittedName>
</protein>
<evidence type="ECO:0000313" key="2">
    <source>
        <dbReference type="EMBL" id="MBA8808384.1"/>
    </source>
</evidence>
<evidence type="ECO:0000256" key="1">
    <source>
        <dbReference type="SAM" id="MobiDB-lite"/>
    </source>
</evidence>
<dbReference type="AlphaFoldDB" id="A0A7W3J8Z7"/>
<keyword evidence="3" id="KW-1185">Reference proteome</keyword>
<evidence type="ECO:0000313" key="3">
    <source>
        <dbReference type="Proteomes" id="UP000540568"/>
    </source>
</evidence>
<dbReference type="RefSeq" id="WP_182616353.1">
    <property type="nucleotide sequence ID" value="NZ_BAAATF010000003.1"/>
</dbReference>
<comment type="caution">
    <text evidence="2">The sequence shown here is derived from an EMBL/GenBank/DDBJ whole genome shotgun (WGS) entry which is preliminary data.</text>
</comment>
<proteinExistence type="predicted"/>
<feature type="compositionally biased region" description="Pro residues" evidence="1">
    <location>
        <begin position="40"/>
        <end position="51"/>
    </location>
</feature>
<sequence length="236" mass="25212">MSVPNRFPDGSDGLDDLGLGGLDGLGSLDDGDAGEWGTPAPRPGSPLPPFRPSLSLERTRFAAALPDGSTATVDVDHLSGRASLYRDGRHVRTADMPARFPVGPDRIEVAASRYGMQRIHLVGADGVERRLDPAPGTPEHRRAQLSRRHPRIGRAVAACAVVVLVVNLSLLAPQVLETVTHLVFWADRFPPFVSPVDLPSWANTALTLAAALAGIERALTFRNHRLLDAETDGMSG</sequence>
<feature type="region of interest" description="Disordered" evidence="1">
    <location>
        <begin position="1"/>
        <end position="52"/>
    </location>
</feature>